<feature type="region of interest" description="Disordered" evidence="12">
    <location>
        <begin position="1"/>
        <end position="159"/>
    </location>
</feature>
<evidence type="ECO:0000256" key="10">
    <source>
        <dbReference type="ARBA" id="ARBA00025661"/>
    </source>
</evidence>
<evidence type="ECO:0000313" key="15">
    <source>
        <dbReference type="Proteomes" id="UP000800235"/>
    </source>
</evidence>
<keyword evidence="8" id="KW-0804">Transcription</keyword>
<dbReference type="OrthoDB" id="20828at2759"/>
<evidence type="ECO:0000313" key="14">
    <source>
        <dbReference type="EMBL" id="KAF2427586.1"/>
    </source>
</evidence>
<keyword evidence="15" id="KW-1185">Reference proteome</keyword>
<dbReference type="Pfam" id="PF25326">
    <property type="entry name" value="ARM_SRB8"/>
    <property type="match status" value="1"/>
</dbReference>
<accession>A0A9P4NMZ0</accession>
<feature type="compositionally biased region" description="Low complexity" evidence="12">
    <location>
        <begin position="1427"/>
        <end position="1441"/>
    </location>
</feature>
<comment type="similarity">
    <text evidence="2">Belongs to the Mediator complex subunit 12 family.</text>
</comment>
<sequence>MTSRPAVGSQQPPQRSGGRSRAAIQARSVQANAANNARRPGLSVDLTGSTGAFGFGDLQSLSGGSAPGTPVFEFTNRLGNGARGGKQQHGSSDGASSPQIVGNERVQAGLPPRPGRPAFEQNTKPQERPGSQPNWPKDETKVHTYDPPPAAQLFPGGKTTDFYPWNGTHIEDSLTEQTVKSGFSIKSLVTNETNTARPSLWTHMKKPGGTQTLSQLFVTVFERRQAALSLNSPSTFKPPPRVTLTNTKREAWLRDLANPASALRKLNRTIPYGISGKVLLEQCLDKEIPTGRAVWLAKCIGANELRTLKRQGRPGAPGLSGELKWIREWTVHVEQFVSSTMSGFGEENWKNKMQYVMRLVYHLFAEHLLDHEHYLEWILSALESSNIERLPMWLVHTQLYWGQLVKNRKKGKRLADCLLGHLEFASSHQDNDLLQPLLNKMRMLVATLAVSHKGCLILPKRWEQVKSQLEALSIIPEYAAAHSAISTVIARNGRLCPATQSGRPKSSPLSPRRRVFQLLDGIGITVVIEKITSQCLEFLGNVQELVHAVLQWASSIYRQGSHRIYLAARILRRCKALGADIESSILSFVNALMPSSGVDENKISRIVAELVRSKHFAVAHVLQIMIATGSISSATPDSPTAKRLVKLLGDIPTSDSPQHIFELKRILLRSAGLRNFDDSEDVEAMKCAISRRLQTPKALDDLEVADENFHHHLQGKSLSDQLSIAVWVRQEVIDFKLGQPALASGYVSSTQTFLVARDILESIGDVAILADVIGILLKESSMETMASIIDTVHLHYRCFAAVGALQQILKELIENYHGIRHTLSLEKAYLQALADLCTTVGVDESIQQQLSYDLTRCTQRNNIAMCSPASDNAADIISSSSLESDAEIDNILMSGSTMDEQILSRTFKRLVVRLEEQTTSLKPKSLRCGQWFLQLRTFDENAFDGLMREYLSSEVFISNPARYRQVLPPLIGSECLALNTFVQIVGDCAQMLGGDENTLRLELGMLEAVLATPARGAIANIPELYKFRLEQLKFALQSPNTIQEQLQKQLLWSDFIHIENITEVIASDPVLQILHHAVVNADRSLGDFLAISAFKRSDGTRAGMEDVLDKLLDPTDRFKLSTLSQTDQLVQLGQIADDLSLPFCQLAIQYRLCFGSDGSANNIPKAEFATMLFGLALYAEEERHLVWIELIAGLASDTLLEIRRLAGGKVLTHIKESIHAFQSQNYLPDGAKIVEDQRLMRRLMCIVQCTSTGISNDESLEGVHAVAESLQAIAASIGILDASGSNMNEYTNNLAHAGACHHIDALLHLLVLHKSLAPTSTHKTNSAEQAAVLHTLCALFTHPHLESVYSTCEYMFDVATYLSDDLPDDTRSNLSKTERKDPRISFLFDSITPTDGWLGLVISNHNVLQPPGSISGPNTPPARFGTGQQQAVGARMQQQRAPALQWHTSGSQHNSQKSFHPPVPFPLRRWELLPDHGNNTTANDTALSLSLFGARKSDSQS</sequence>
<dbReference type="Proteomes" id="UP000800235">
    <property type="component" value="Unassembled WGS sequence"/>
</dbReference>
<dbReference type="SMART" id="SM01281">
    <property type="entry name" value="Med12"/>
    <property type="match status" value="1"/>
</dbReference>
<evidence type="ECO:0000256" key="5">
    <source>
        <dbReference type="ARBA" id="ARBA00022491"/>
    </source>
</evidence>
<evidence type="ECO:0000256" key="8">
    <source>
        <dbReference type="ARBA" id="ARBA00023163"/>
    </source>
</evidence>
<comment type="subunit">
    <text evidence="3">Component of the SRB8-11 complex, which itself associates with the Mediator complex.</text>
</comment>
<feature type="domain" description="Mediator complex subunit Med12" evidence="13">
    <location>
        <begin position="235"/>
        <end position="298"/>
    </location>
</feature>
<protein>
    <recommendedName>
        <fullName evidence="4">Mediator of RNA polymerase II transcription subunit 12</fullName>
    </recommendedName>
    <alternativeName>
        <fullName evidence="11">Mediator complex subunit 12</fullName>
    </alternativeName>
</protein>
<evidence type="ECO:0000256" key="6">
    <source>
        <dbReference type="ARBA" id="ARBA00023015"/>
    </source>
</evidence>
<evidence type="ECO:0000256" key="7">
    <source>
        <dbReference type="ARBA" id="ARBA00023159"/>
    </source>
</evidence>
<feature type="compositionally biased region" description="Polar residues" evidence="12">
    <location>
        <begin position="120"/>
        <end position="134"/>
    </location>
</feature>
<proteinExistence type="inferred from homology"/>
<evidence type="ECO:0000256" key="2">
    <source>
        <dbReference type="ARBA" id="ARBA00010289"/>
    </source>
</evidence>
<gene>
    <name evidence="14" type="ORF">EJ08DRAFT_637336</name>
</gene>
<comment type="subcellular location">
    <subcellularLocation>
        <location evidence="1">Nucleus</location>
    </subcellularLocation>
</comment>
<dbReference type="GO" id="GO:0006357">
    <property type="term" value="P:regulation of transcription by RNA polymerase II"/>
    <property type="evidence" value="ECO:0007669"/>
    <property type="project" value="InterPro"/>
</dbReference>
<keyword evidence="6" id="KW-0805">Transcription regulation</keyword>
<evidence type="ECO:0000256" key="4">
    <source>
        <dbReference type="ARBA" id="ARBA00019622"/>
    </source>
</evidence>
<evidence type="ECO:0000259" key="13">
    <source>
        <dbReference type="SMART" id="SM01281"/>
    </source>
</evidence>
<keyword evidence="7" id="KW-0010">Activator</keyword>
<dbReference type="Pfam" id="PF09497">
    <property type="entry name" value="Med12"/>
    <property type="match status" value="1"/>
</dbReference>
<feature type="compositionally biased region" description="Polar residues" evidence="12">
    <location>
        <begin position="1446"/>
        <end position="1458"/>
    </location>
</feature>
<dbReference type="GO" id="GO:0003712">
    <property type="term" value="F:transcription coregulator activity"/>
    <property type="evidence" value="ECO:0007669"/>
    <property type="project" value="InterPro"/>
</dbReference>
<dbReference type="EMBL" id="MU007059">
    <property type="protein sequence ID" value="KAF2427586.1"/>
    <property type="molecule type" value="Genomic_DNA"/>
</dbReference>
<organism evidence="14 15">
    <name type="scientific">Tothia fuscella</name>
    <dbReference type="NCBI Taxonomy" id="1048955"/>
    <lineage>
        <taxon>Eukaryota</taxon>
        <taxon>Fungi</taxon>
        <taxon>Dikarya</taxon>
        <taxon>Ascomycota</taxon>
        <taxon>Pezizomycotina</taxon>
        <taxon>Dothideomycetes</taxon>
        <taxon>Pleosporomycetidae</taxon>
        <taxon>Venturiales</taxon>
        <taxon>Cylindrosympodiaceae</taxon>
        <taxon>Tothia</taxon>
    </lineage>
</organism>
<comment type="function">
    <text evidence="10">Component of the SRB8-11 complex. The SRB8-11 complex is a regulatory module of the Mediator complex which is itself involved in regulation of basal and activated RNA polymerase II-dependent transcription. The SRB8-11 complex may be involved in the transcriptional repression of a subset of genes regulated by Mediator. It may inhibit the association of the Mediator complex with RNA polymerase II to form the holoenzyme complex.</text>
</comment>
<evidence type="ECO:0000256" key="9">
    <source>
        <dbReference type="ARBA" id="ARBA00023242"/>
    </source>
</evidence>
<evidence type="ECO:0000256" key="3">
    <source>
        <dbReference type="ARBA" id="ARBA00011629"/>
    </source>
</evidence>
<feature type="compositionally biased region" description="Polar residues" evidence="12">
    <location>
        <begin position="1"/>
        <end position="14"/>
    </location>
</feature>
<dbReference type="InterPro" id="IPR057344">
    <property type="entry name" value="ARM_SRB8"/>
</dbReference>
<feature type="region of interest" description="Disordered" evidence="12">
    <location>
        <begin position="1411"/>
        <end position="1463"/>
    </location>
</feature>
<dbReference type="PANTHER" id="PTHR46567">
    <property type="entry name" value="MEDIATOR OF RNA POLYMERASE II TRANSCRIPTION SUBUNIT 12"/>
    <property type="match status" value="1"/>
</dbReference>
<feature type="compositionally biased region" description="Polar residues" evidence="12">
    <location>
        <begin position="88"/>
        <end position="100"/>
    </location>
</feature>
<evidence type="ECO:0000256" key="11">
    <source>
        <dbReference type="ARBA" id="ARBA00032010"/>
    </source>
</evidence>
<keyword evidence="9" id="KW-0539">Nucleus</keyword>
<evidence type="ECO:0000256" key="1">
    <source>
        <dbReference type="ARBA" id="ARBA00004123"/>
    </source>
</evidence>
<dbReference type="InterPro" id="IPR019035">
    <property type="entry name" value="Mediator_Med12"/>
</dbReference>
<dbReference type="PANTHER" id="PTHR46567:SF1">
    <property type="entry name" value="MEDIATOR OF RNA POLYMERASE II TRANSCRIPTION SUBUNIT 12"/>
    <property type="match status" value="1"/>
</dbReference>
<comment type="caution">
    <text evidence="14">The sequence shown here is derived from an EMBL/GenBank/DDBJ whole genome shotgun (WGS) entry which is preliminary data.</text>
</comment>
<reference evidence="14" key="1">
    <citation type="journal article" date="2020" name="Stud. Mycol.">
        <title>101 Dothideomycetes genomes: a test case for predicting lifestyles and emergence of pathogens.</title>
        <authorList>
            <person name="Haridas S."/>
            <person name="Albert R."/>
            <person name="Binder M."/>
            <person name="Bloem J."/>
            <person name="Labutti K."/>
            <person name="Salamov A."/>
            <person name="Andreopoulos B."/>
            <person name="Baker S."/>
            <person name="Barry K."/>
            <person name="Bills G."/>
            <person name="Bluhm B."/>
            <person name="Cannon C."/>
            <person name="Castanera R."/>
            <person name="Culley D."/>
            <person name="Daum C."/>
            <person name="Ezra D."/>
            <person name="Gonzalez J."/>
            <person name="Henrissat B."/>
            <person name="Kuo A."/>
            <person name="Liang C."/>
            <person name="Lipzen A."/>
            <person name="Lutzoni F."/>
            <person name="Magnuson J."/>
            <person name="Mondo S."/>
            <person name="Nolan M."/>
            <person name="Ohm R."/>
            <person name="Pangilinan J."/>
            <person name="Park H.-J."/>
            <person name="Ramirez L."/>
            <person name="Alfaro M."/>
            <person name="Sun H."/>
            <person name="Tritt A."/>
            <person name="Yoshinaga Y."/>
            <person name="Zwiers L.-H."/>
            <person name="Turgeon B."/>
            <person name="Goodwin S."/>
            <person name="Spatafora J."/>
            <person name="Crous P."/>
            <person name="Grigoriev I."/>
        </authorList>
    </citation>
    <scope>NUCLEOTIDE SEQUENCE</scope>
    <source>
        <strain evidence="14">CBS 130266</strain>
    </source>
</reference>
<keyword evidence="5" id="KW-0678">Repressor</keyword>
<dbReference type="GO" id="GO:0016592">
    <property type="term" value="C:mediator complex"/>
    <property type="evidence" value="ECO:0007669"/>
    <property type="project" value="InterPro"/>
</dbReference>
<evidence type="ECO:0000256" key="12">
    <source>
        <dbReference type="SAM" id="MobiDB-lite"/>
    </source>
</evidence>
<name>A0A9P4NMZ0_9PEZI</name>